<gene>
    <name evidence="1" type="ORF">NUM_16980</name>
</gene>
<evidence type="ECO:0000313" key="1">
    <source>
        <dbReference type="EMBL" id="GIL26444.1"/>
    </source>
</evidence>
<dbReference type="AlphaFoldDB" id="A0A8J4A7P6"/>
<dbReference type="EMBL" id="BOPO01000023">
    <property type="protein sequence ID" value="GIL26444.1"/>
    <property type="molecule type" value="Genomic_DNA"/>
</dbReference>
<reference evidence="2" key="1">
    <citation type="journal article" date="2021" name="Int. J. Syst. Evol. Microbiol.">
        <title>Actinocatenispora comari sp. nov., an endophytic actinomycete isolated from aerial parts of Comarum salesowianum.</title>
        <authorList>
            <person name="Oyunbileg N."/>
            <person name="Iizaka Y."/>
            <person name="Hamada M."/>
            <person name="Davaapurev B.O."/>
            <person name="Fukumoto A."/>
            <person name="Tsetseg B."/>
            <person name="Kato F."/>
            <person name="Tamura T."/>
            <person name="Batkhuu J."/>
            <person name="Anzai Y."/>
        </authorList>
    </citation>
    <scope>NUCLEOTIDE SEQUENCE [LARGE SCALE GENOMIC DNA]</scope>
    <source>
        <strain evidence="2">NUM-2625</strain>
    </source>
</reference>
<name>A0A8J4A7P6_9ACTN</name>
<proteinExistence type="predicted"/>
<comment type="caution">
    <text evidence="1">The sequence shown here is derived from an EMBL/GenBank/DDBJ whole genome shotgun (WGS) entry which is preliminary data.</text>
</comment>
<protein>
    <submittedName>
        <fullName evidence="1">Uncharacterized protein</fullName>
    </submittedName>
</protein>
<dbReference type="Gene3D" id="3.40.50.10490">
    <property type="entry name" value="Glucose-6-phosphate isomerase like protein, domain 1"/>
    <property type="match status" value="1"/>
</dbReference>
<dbReference type="Proteomes" id="UP000614996">
    <property type="component" value="Unassembled WGS sequence"/>
</dbReference>
<keyword evidence="2" id="KW-1185">Reference proteome</keyword>
<evidence type="ECO:0000313" key="2">
    <source>
        <dbReference type="Proteomes" id="UP000614996"/>
    </source>
</evidence>
<sequence>MTVDGAAAAAATRSVPDRWIATWLRPARCTERPVTAGRRNGARSVRVRRRLPITSAQDTVRAQSRQPNGHRFADLPDRVPHKGMLAETPGPALSLRGAGEAISSSTAALPGRSIVAEVVQRLLDAGEQPPVYLSANIPGGDQHNRILEQRYAGRIRHAA</sequence>
<accession>A0A8J4A7P6</accession>
<organism evidence="1 2">
    <name type="scientific">Actinocatenispora comari</name>
    <dbReference type="NCBI Taxonomy" id="2807577"/>
    <lineage>
        <taxon>Bacteria</taxon>
        <taxon>Bacillati</taxon>
        <taxon>Actinomycetota</taxon>
        <taxon>Actinomycetes</taxon>
        <taxon>Micromonosporales</taxon>
        <taxon>Micromonosporaceae</taxon>
        <taxon>Actinocatenispora</taxon>
    </lineage>
</organism>